<evidence type="ECO:0000256" key="4">
    <source>
        <dbReference type="ARBA" id="ARBA00022679"/>
    </source>
</evidence>
<dbReference type="NCBIfam" id="TIGR00482">
    <property type="entry name" value="nicotinate (nicotinamide) nucleotide adenylyltransferase"/>
    <property type="match status" value="1"/>
</dbReference>
<comment type="pathway">
    <text evidence="2 10">Cofactor biosynthesis; NAD(+) biosynthesis; deamido-NAD(+) from nicotinate D-ribonucleotide: step 1/1.</text>
</comment>
<comment type="similarity">
    <text evidence="10">Belongs to the NadD family.</text>
</comment>
<dbReference type="Proteomes" id="UP001162175">
    <property type="component" value="Unassembled WGS sequence"/>
</dbReference>
<evidence type="ECO:0000256" key="8">
    <source>
        <dbReference type="ARBA" id="ARBA00023027"/>
    </source>
</evidence>
<dbReference type="CDD" id="cd02165">
    <property type="entry name" value="NMNAT"/>
    <property type="match status" value="1"/>
</dbReference>
<evidence type="ECO:0000313" key="13">
    <source>
        <dbReference type="EMBL" id="MDI3349557.1"/>
    </source>
</evidence>
<dbReference type="EC" id="2.7.7.18" evidence="10"/>
<keyword evidence="5 10" id="KW-0548">Nucleotidyltransferase</keyword>
<dbReference type="SUPFAM" id="SSF109604">
    <property type="entry name" value="HD-domain/PDEase-like"/>
    <property type="match status" value="1"/>
</dbReference>
<evidence type="ECO:0000256" key="6">
    <source>
        <dbReference type="ARBA" id="ARBA00022741"/>
    </source>
</evidence>
<keyword evidence="4 10" id="KW-0808">Transferase</keyword>
<evidence type="ECO:0000313" key="14">
    <source>
        <dbReference type="Proteomes" id="UP001162175"/>
    </source>
</evidence>
<feature type="domain" description="Cytidyltransferase-like" evidence="11">
    <location>
        <begin position="5"/>
        <end position="161"/>
    </location>
</feature>
<dbReference type="Gene3D" id="3.40.50.620">
    <property type="entry name" value="HUPs"/>
    <property type="match status" value="1"/>
</dbReference>
<feature type="domain" description="HD" evidence="12">
    <location>
        <begin position="203"/>
        <end position="312"/>
    </location>
</feature>
<keyword evidence="6 10" id="KW-0547">Nucleotide-binding</keyword>
<gene>
    <name evidence="10" type="primary">nadD</name>
    <name evidence="13" type="ORF">DCBHLPFO_00192</name>
</gene>
<evidence type="ECO:0000256" key="7">
    <source>
        <dbReference type="ARBA" id="ARBA00022840"/>
    </source>
</evidence>
<dbReference type="InterPro" id="IPR006674">
    <property type="entry name" value="HD_domain"/>
</dbReference>
<dbReference type="EMBL" id="JAPFAR010000042">
    <property type="protein sequence ID" value="MDI3349557.1"/>
    <property type="molecule type" value="Genomic_DNA"/>
</dbReference>
<evidence type="ECO:0000256" key="5">
    <source>
        <dbReference type="ARBA" id="ARBA00022695"/>
    </source>
</evidence>
<organism evidence="13 14">
    <name type="scientific">Mycoplasmopsis arginini</name>
    <name type="common">Mycoplasma arginini</name>
    <dbReference type="NCBI Taxonomy" id="2094"/>
    <lineage>
        <taxon>Bacteria</taxon>
        <taxon>Bacillati</taxon>
        <taxon>Mycoplasmatota</taxon>
        <taxon>Mycoplasmoidales</taxon>
        <taxon>Metamycoplasmataceae</taxon>
        <taxon>Mycoplasmopsis</taxon>
    </lineage>
</organism>
<dbReference type="PANTHER" id="PTHR39321:SF3">
    <property type="entry name" value="PHOSPHOPANTETHEINE ADENYLYLTRANSFERASE"/>
    <property type="match status" value="1"/>
</dbReference>
<dbReference type="InterPro" id="IPR004821">
    <property type="entry name" value="Cyt_trans-like"/>
</dbReference>
<dbReference type="GO" id="GO:0004515">
    <property type="term" value="F:nicotinate-nucleotide adenylyltransferase activity"/>
    <property type="evidence" value="ECO:0007669"/>
    <property type="project" value="UniProtKB-UniRule"/>
</dbReference>
<reference evidence="13" key="1">
    <citation type="submission" date="2022-11" db="EMBL/GenBank/DDBJ databases">
        <title>Draft genome of Mycoplasma arginini isolated from fly.</title>
        <authorList>
            <person name="Severgnini M."/>
            <person name="Gioia G."/>
            <person name="Cremonesi P."/>
            <person name="Moroni P."/>
            <person name="Addis M.F."/>
            <person name="Castiglioni B."/>
        </authorList>
    </citation>
    <scope>NUCLEOTIDE SEQUENCE</scope>
    <source>
        <strain evidence="13">QMP CG1-1632</strain>
    </source>
</reference>
<keyword evidence="7 10" id="KW-0067">ATP-binding</keyword>
<dbReference type="SUPFAM" id="SSF52374">
    <property type="entry name" value="Nucleotidylyl transferase"/>
    <property type="match status" value="1"/>
</dbReference>
<dbReference type="InterPro" id="IPR005248">
    <property type="entry name" value="NadD/NMNAT"/>
</dbReference>
<dbReference type="RefSeq" id="WP_268164456.1">
    <property type="nucleotide sequence ID" value="NZ_JAPFAO010000001.1"/>
</dbReference>
<dbReference type="GO" id="GO:0009435">
    <property type="term" value="P:NAD+ biosynthetic process"/>
    <property type="evidence" value="ECO:0007669"/>
    <property type="project" value="UniProtKB-UniRule"/>
</dbReference>
<evidence type="ECO:0000259" key="12">
    <source>
        <dbReference type="Pfam" id="PF01966"/>
    </source>
</evidence>
<dbReference type="Pfam" id="PF01467">
    <property type="entry name" value="CTP_transf_like"/>
    <property type="match status" value="1"/>
</dbReference>
<proteinExistence type="inferred from homology"/>
<dbReference type="Pfam" id="PF01966">
    <property type="entry name" value="HD"/>
    <property type="match status" value="1"/>
</dbReference>
<comment type="function">
    <text evidence="1 10">Catalyzes the reversible adenylation of nicotinate mononucleotide (NaMN) to nicotinic acid adenine dinucleotide (NaAD).</text>
</comment>
<dbReference type="PANTHER" id="PTHR39321">
    <property type="entry name" value="NICOTINATE-NUCLEOTIDE ADENYLYLTRANSFERASE-RELATED"/>
    <property type="match status" value="1"/>
</dbReference>
<dbReference type="HAMAP" id="MF_00244">
    <property type="entry name" value="NaMN_adenylyltr"/>
    <property type="match status" value="1"/>
</dbReference>
<dbReference type="Gene3D" id="1.10.3210.10">
    <property type="entry name" value="Hypothetical protein af1432"/>
    <property type="match status" value="1"/>
</dbReference>
<evidence type="ECO:0000256" key="3">
    <source>
        <dbReference type="ARBA" id="ARBA00022642"/>
    </source>
</evidence>
<dbReference type="InterPro" id="IPR014729">
    <property type="entry name" value="Rossmann-like_a/b/a_fold"/>
</dbReference>
<evidence type="ECO:0000256" key="1">
    <source>
        <dbReference type="ARBA" id="ARBA00002324"/>
    </source>
</evidence>
<evidence type="ECO:0000256" key="9">
    <source>
        <dbReference type="ARBA" id="ARBA00048721"/>
    </source>
</evidence>
<keyword evidence="8 10" id="KW-0520">NAD</keyword>
<accession>A0AA43R133</accession>
<sequence length="367" mass="43095">MKIGIYGGSFNPIHKGHIALAKFAIENLQLDKLFLVPANKSPDKKEVEYAPSKDRINMINLVLEDKMILSEFEIKRGGVSYTKDTINYFKSKFPNDELYFFIGTDNINGLNKWEGIDLMAKQVRFVAFQRDKEFSKINVKKYNVLLLNNPIYKYSSTDYKNGNLDMVEPQVQEYIGENFLYFEEIAKAWLFDKNTPKGELDRFLHLKWTAEFAAELAKLNNYRIKYAYQAGMAHDITKKWSVEKSYDFLSKYSYDKNNLKEYELHQTTAYYWLRDVYKYKNEEVLNAIRKHTTLDFELTLLDKILYVADKISKGRAWSGIEKYRKLSLNNLEGGFAAIVTKCADYESKERGVVFSQKQKEIYKKWGK</sequence>
<name>A0AA43R133_MYCAR</name>
<evidence type="ECO:0000256" key="2">
    <source>
        <dbReference type="ARBA" id="ARBA00005019"/>
    </source>
</evidence>
<dbReference type="GO" id="GO:0005524">
    <property type="term" value="F:ATP binding"/>
    <property type="evidence" value="ECO:0007669"/>
    <property type="project" value="UniProtKB-KW"/>
</dbReference>
<evidence type="ECO:0000256" key="10">
    <source>
        <dbReference type="HAMAP-Rule" id="MF_00244"/>
    </source>
</evidence>
<dbReference type="AlphaFoldDB" id="A0AA43R133"/>
<keyword evidence="3 10" id="KW-0662">Pyridine nucleotide biosynthesis</keyword>
<comment type="catalytic activity">
    <reaction evidence="9 10">
        <text>nicotinate beta-D-ribonucleotide + ATP + H(+) = deamido-NAD(+) + diphosphate</text>
        <dbReference type="Rhea" id="RHEA:22860"/>
        <dbReference type="ChEBI" id="CHEBI:15378"/>
        <dbReference type="ChEBI" id="CHEBI:30616"/>
        <dbReference type="ChEBI" id="CHEBI:33019"/>
        <dbReference type="ChEBI" id="CHEBI:57502"/>
        <dbReference type="ChEBI" id="CHEBI:58437"/>
        <dbReference type="EC" id="2.7.7.18"/>
    </reaction>
</comment>
<comment type="caution">
    <text evidence="13">The sequence shown here is derived from an EMBL/GenBank/DDBJ whole genome shotgun (WGS) entry which is preliminary data.</text>
</comment>
<evidence type="ECO:0000259" key="11">
    <source>
        <dbReference type="Pfam" id="PF01467"/>
    </source>
</evidence>
<protein>
    <recommendedName>
        <fullName evidence="10">Probable nicotinate-nucleotide adenylyltransferase</fullName>
        <ecNumber evidence="10">2.7.7.18</ecNumber>
    </recommendedName>
    <alternativeName>
        <fullName evidence="10">Deamido-NAD(+) diphosphorylase</fullName>
    </alternativeName>
    <alternativeName>
        <fullName evidence="10">Deamido-NAD(+) pyrophosphorylase</fullName>
    </alternativeName>
    <alternativeName>
        <fullName evidence="10">Nicotinate mononucleotide adenylyltransferase</fullName>
        <shortName evidence="10">NaMN adenylyltransferase</shortName>
    </alternativeName>
</protein>
<dbReference type="NCBIfam" id="NF005519">
    <property type="entry name" value="PRK07152.1"/>
    <property type="match status" value="1"/>
</dbReference>
<dbReference type="NCBIfam" id="TIGR00125">
    <property type="entry name" value="cyt_tran_rel"/>
    <property type="match status" value="1"/>
</dbReference>